<evidence type="ECO:0000256" key="5">
    <source>
        <dbReference type="ARBA" id="ARBA00022475"/>
    </source>
</evidence>
<evidence type="ECO:0000256" key="14">
    <source>
        <dbReference type="PIRNR" id="PIRNR004638"/>
    </source>
</evidence>
<evidence type="ECO:0000313" key="18">
    <source>
        <dbReference type="Proteomes" id="UP000054715"/>
    </source>
</evidence>
<evidence type="ECO:0000256" key="11">
    <source>
        <dbReference type="ARBA" id="ARBA00023004"/>
    </source>
</evidence>
<dbReference type="GO" id="GO:0046872">
    <property type="term" value="F:metal ion binding"/>
    <property type="evidence" value="ECO:0007669"/>
    <property type="project" value="UniProtKB-UniRule"/>
</dbReference>
<keyword evidence="8 14" id="KW-0479">Metal-binding</keyword>
<comment type="caution">
    <text evidence="16">The sequence shown here is derived from an EMBL/GenBank/DDBJ whole genome shotgun (WGS) entry which is preliminary data.</text>
</comment>
<gene>
    <name evidence="17" type="ORF">A8135_11980</name>
    <name evidence="16" type="ORF">Ljam_0027</name>
</gene>
<feature type="transmembrane region" description="Helical" evidence="15">
    <location>
        <begin position="75"/>
        <end position="99"/>
    </location>
</feature>
<dbReference type="RefSeq" id="WP_065235499.1">
    <property type="nucleotide sequence ID" value="NZ_CAAAJF010000003.1"/>
</dbReference>
<dbReference type="UniPathway" id="UPA00251">
    <property type="reaction ID" value="UER00324"/>
</dbReference>
<dbReference type="EMBL" id="LNYG01000001">
    <property type="protein sequence ID" value="KTD13237.1"/>
    <property type="molecule type" value="Genomic_DNA"/>
</dbReference>
<evidence type="ECO:0000256" key="15">
    <source>
        <dbReference type="SAM" id="Phobius"/>
    </source>
</evidence>
<dbReference type="PATRIC" id="fig|455.5.peg.29"/>
<feature type="transmembrane region" description="Helical" evidence="15">
    <location>
        <begin position="111"/>
        <end position="132"/>
    </location>
</feature>
<comment type="cofactor">
    <cofactor evidence="14">
        <name>heme b</name>
        <dbReference type="ChEBI" id="CHEBI:60344"/>
    </cofactor>
    <text evidence="14">Binds 1 heme b (iron(II)-protoporphyrin IX) group per subunit.</text>
</comment>
<dbReference type="Proteomes" id="UP000054715">
    <property type="component" value="Unassembled WGS sequence"/>
</dbReference>
<keyword evidence="10" id="KW-0560">Oxidoreductase</keyword>
<feature type="transmembrane region" description="Helical" evidence="15">
    <location>
        <begin position="47"/>
        <end position="69"/>
    </location>
</feature>
<proteinExistence type="inferred from homology"/>
<evidence type="ECO:0000256" key="10">
    <source>
        <dbReference type="ARBA" id="ARBA00023002"/>
    </source>
</evidence>
<reference evidence="16 18" key="1">
    <citation type="submission" date="2015-11" db="EMBL/GenBank/DDBJ databases">
        <title>Genomic analysis of 38 Legionella species identifies large and diverse effector repertoires.</title>
        <authorList>
            <person name="Burstein D."/>
            <person name="Amaro F."/>
            <person name="Zusman T."/>
            <person name="Lifshitz Z."/>
            <person name="Cohen O."/>
            <person name="Gilbert J.A."/>
            <person name="Pupko T."/>
            <person name="Shuman H.A."/>
            <person name="Segal G."/>
        </authorList>
    </citation>
    <scope>NUCLEOTIDE SEQUENCE [LARGE SCALE GENOMIC DNA]</scope>
    <source>
        <strain evidence="16 18">JA-26-G1-E2</strain>
    </source>
</reference>
<dbReference type="GO" id="GO:0070818">
    <property type="term" value="F:protoporphyrinogen oxidase activity"/>
    <property type="evidence" value="ECO:0007669"/>
    <property type="project" value="UniProtKB-UniRule"/>
</dbReference>
<comment type="subcellular location">
    <subcellularLocation>
        <location evidence="1">Cell membrane</location>
        <topology evidence="1">Multi-pass membrane protein</topology>
    </subcellularLocation>
</comment>
<dbReference type="PIRSF" id="PIRSF004638">
    <property type="entry name" value="UCP004638"/>
    <property type="match status" value="1"/>
</dbReference>
<keyword evidence="12 14" id="KW-0472">Membrane</keyword>
<keyword evidence="9 15" id="KW-1133">Transmembrane helix</keyword>
<evidence type="ECO:0000313" key="16">
    <source>
        <dbReference type="EMBL" id="KTD13237.1"/>
    </source>
</evidence>
<evidence type="ECO:0000256" key="2">
    <source>
        <dbReference type="ARBA" id="ARBA00005073"/>
    </source>
</evidence>
<reference evidence="17 19" key="2">
    <citation type="submission" date="2016-05" db="EMBL/GenBank/DDBJ databases">
        <authorList>
            <person name="Prochazka B."/>
            <person name="Indra A."/>
            <person name="Hasenberger P."/>
            <person name="Blaschitz M."/>
            <person name="Wagner L."/>
            <person name="Wewalka G."/>
            <person name="Sorschag S."/>
            <person name="Schmid D."/>
            <person name="Ruppitsch W."/>
        </authorList>
    </citation>
    <scope>NUCLEOTIDE SEQUENCE [LARGE SCALE GENOMIC DNA]</scope>
    <source>
        <strain evidence="17 19">974010_12</strain>
    </source>
</reference>
<comment type="pathway">
    <text evidence="2 14">Porphyrin-containing compound metabolism; protoporphyrin-IX biosynthesis; protoporphyrin-IX from protoporphyrinogen-IX: step 1/1.</text>
</comment>
<dbReference type="Pfam" id="PF03653">
    <property type="entry name" value="UPF0093"/>
    <property type="match status" value="1"/>
</dbReference>
<dbReference type="InterPro" id="IPR005265">
    <property type="entry name" value="HemJ-like"/>
</dbReference>
<evidence type="ECO:0000256" key="6">
    <source>
        <dbReference type="ARBA" id="ARBA00022617"/>
    </source>
</evidence>
<evidence type="ECO:0000256" key="4">
    <source>
        <dbReference type="ARBA" id="ARBA00017504"/>
    </source>
</evidence>
<evidence type="ECO:0000313" key="19">
    <source>
        <dbReference type="Proteomes" id="UP000093336"/>
    </source>
</evidence>
<comment type="catalytic activity">
    <reaction evidence="13 14">
        <text>protoporphyrinogen IX + 3 A = protoporphyrin IX + 3 AH2</text>
        <dbReference type="Rhea" id="RHEA:62000"/>
        <dbReference type="ChEBI" id="CHEBI:13193"/>
        <dbReference type="ChEBI" id="CHEBI:17499"/>
        <dbReference type="ChEBI" id="CHEBI:57306"/>
        <dbReference type="ChEBI" id="CHEBI:57307"/>
    </reaction>
</comment>
<evidence type="ECO:0000256" key="9">
    <source>
        <dbReference type="ARBA" id="ARBA00022989"/>
    </source>
</evidence>
<evidence type="ECO:0000256" key="12">
    <source>
        <dbReference type="ARBA" id="ARBA00023136"/>
    </source>
</evidence>
<name>A0A0W0UZE3_9GAMM</name>
<keyword evidence="5 14" id="KW-1003">Cell membrane</keyword>
<dbReference type="AlphaFoldDB" id="A0A0W0UZE3"/>
<dbReference type="EC" id="1.3.99.-" evidence="14"/>
<dbReference type="PANTHER" id="PTHR40255">
    <property type="entry name" value="UPF0093 MEMBRANE PROTEIN SLR1790"/>
    <property type="match status" value="1"/>
</dbReference>
<dbReference type="EMBL" id="LYOZ01000016">
    <property type="protein sequence ID" value="OCH98443.1"/>
    <property type="molecule type" value="Genomic_DNA"/>
</dbReference>
<evidence type="ECO:0000256" key="3">
    <source>
        <dbReference type="ARBA" id="ARBA00006501"/>
    </source>
</evidence>
<dbReference type="Proteomes" id="UP000093336">
    <property type="component" value="Unassembled WGS sequence"/>
</dbReference>
<comment type="function">
    <text evidence="14">Catalyzes the oxidation of protoporphyrinogen IX to protoporphyrin IX.</text>
</comment>
<dbReference type="GO" id="GO:0006782">
    <property type="term" value="P:protoporphyrinogen IX biosynthetic process"/>
    <property type="evidence" value="ECO:0007669"/>
    <property type="project" value="UniProtKB-UniRule"/>
</dbReference>
<evidence type="ECO:0000256" key="8">
    <source>
        <dbReference type="ARBA" id="ARBA00022723"/>
    </source>
</evidence>
<feature type="transmembrane region" description="Helical" evidence="15">
    <location>
        <begin position="6"/>
        <end position="27"/>
    </location>
</feature>
<dbReference type="PANTHER" id="PTHR40255:SF1">
    <property type="entry name" value="PROTOPORPHYRINOGEN IX OXIDASE"/>
    <property type="match status" value="1"/>
</dbReference>
<protein>
    <recommendedName>
        <fullName evidence="4 14">Protoporphyrinogen IX oxidase</fullName>
        <ecNumber evidence="14">1.3.99.-</ecNumber>
    </recommendedName>
</protein>
<dbReference type="GO" id="GO:0005886">
    <property type="term" value="C:plasma membrane"/>
    <property type="evidence" value="ECO:0007669"/>
    <property type="project" value="UniProtKB-SubCell"/>
</dbReference>
<accession>A0A0W0UZE3</accession>
<evidence type="ECO:0000256" key="1">
    <source>
        <dbReference type="ARBA" id="ARBA00004651"/>
    </source>
</evidence>
<comment type="similarity">
    <text evidence="3 14">Belongs to the HemJ family.</text>
</comment>
<keyword evidence="19" id="KW-1185">Reference proteome</keyword>
<keyword evidence="6 14" id="KW-0349">Heme</keyword>
<evidence type="ECO:0000313" key="17">
    <source>
        <dbReference type="EMBL" id="OCH98443.1"/>
    </source>
</evidence>
<sequence length="141" mass="15716">MSWLLLLHISAMLCWCSTLLYLSVLIVDTSFYKREIVSENINIPHFLFTLVLTPAALVAILSGTLLFVTMKITEIWLIVKLTLVTGLVICHALTGWMILNLKTVSPKKLKFFGILSGTISVLLMIAIFWVVLAKPSIGKLV</sequence>
<dbReference type="STRING" id="455.Ljam_0027"/>
<evidence type="ECO:0000256" key="13">
    <source>
        <dbReference type="ARBA" id="ARBA00048390"/>
    </source>
</evidence>
<organism evidence="16 18">
    <name type="scientific">Legionella jamestowniensis</name>
    <dbReference type="NCBI Taxonomy" id="455"/>
    <lineage>
        <taxon>Bacteria</taxon>
        <taxon>Pseudomonadati</taxon>
        <taxon>Pseudomonadota</taxon>
        <taxon>Gammaproteobacteria</taxon>
        <taxon>Legionellales</taxon>
        <taxon>Legionellaceae</taxon>
        <taxon>Legionella</taxon>
    </lineage>
</organism>
<evidence type="ECO:0000256" key="7">
    <source>
        <dbReference type="ARBA" id="ARBA00022692"/>
    </source>
</evidence>
<keyword evidence="7 15" id="KW-0812">Transmembrane</keyword>
<keyword evidence="11 14" id="KW-0408">Iron</keyword>